<gene>
    <name evidence="1" type="ORF">HMPREF9080_01457</name>
</gene>
<name>G9ZFB2_9GAMM</name>
<protein>
    <submittedName>
        <fullName evidence="1">Uncharacterized protein</fullName>
    </submittedName>
</protein>
<evidence type="ECO:0000313" key="2">
    <source>
        <dbReference type="Proteomes" id="UP000004750"/>
    </source>
</evidence>
<dbReference type="HOGENOM" id="CLU_3073033_0_0_6"/>
<reference evidence="1 2" key="1">
    <citation type="submission" date="2011-08" db="EMBL/GenBank/DDBJ databases">
        <authorList>
            <person name="Weinstock G."/>
            <person name="Sodergren E."/>
            <person name="Clifton S."/>
            <person name="Fulton L."/>
            <person name="Fulton B."/>
            <person name="Courtney L."/>
            <person name="Fronick C."/>
            <person name="Harrison M."/>
            <person name="Strong C."/>
            <person name="Farmer C."/>
            <person name="Delahaunty K."/>
            <person name="Markovic C."/>
            <person name="Hall O."/>
            <person name="Minx P."/>
            <person name="Tomlinson C."/>
            <person name="Mitreva M."/>
            <person name="Hou S."/>
            <person name="Chen J."/>
            <person name="Wollam A."/>
            <person name="Pepin K.H."/>
            <person name="Johnson M."/>
            <person name="Bhonagiri V."/>
            <person name="Zhang X."/>
            <person name="Suruliraj S."/>
            <person name="Warren W."/>
            <person name="Chinwalla A."/>
            <person name="Mardis E.R."/>
            <person name="Wilson R.K."/>
        </authorList>
    </citation>
    <scope>NUCLEOTIDE SEQUENCE [LARGE SCALE GENOMIC DNA]</scope>
    <source>
        <strain evidence="1 2">F0432</strain>
    </source>
</reference>
<comment type="caution">
    <text evidence="1">The sequence shown here is derived from an EMBL/GenBank/DDBJ whole genome shotgun (WGS) entry which is preliminary data.</text>
</comment>
<dbReference type="Proteomes" id="UP000004750">
    <property type="component" value="Unassembled WGS sequence"/>
</dbReference>
<evidence type="ECO:0000313" key="1">
    <source>
        <dbReference type="EMBL" id="EHM54090.1"/>
    </source>
</evidence>
<feature type="non-terminal residue" evidence="1">
    <location>
        <position position="1"/>
    </location>
</feature>
<sequence length="53" mass="5925">PLPACGHLPPQAGEGFSPSLRNRLRTWCLSRLAAGGESRFYPAWRFFIPAVIR</sequence>
<accession>G9ZFB2</accession>
<dbReference type="AlphaFoldDB" id="G9ZFB2"/>
<proteinExistence type="predicted"/>
<dbReference type="EMBL" id="AGCM01000078">
    <property type="protein sequence ID" value="EHM54090.1"/>
    <property type="molecule type" value="Genomic_DNA"/>
</dbReference>
<organism evidence="1 2">
    <name type="scientific">Cardiobacterium valvarum F0432</name>
    <dbReference type="NCBI Taxonomy" id="797473"/>
    <lineage>
        <taxon>Bacteria</taxon>
        <taxon>Pseudomonadati</taxon>
        <taxon>Pseudomonadota</taxon>
        <taxon>Gammaproteobacteria</taxon>
        <taxon>Cardiobacteriales</taxon>
        <taxon>Cardiobacteriaceae</taxon>
        <taxon>Cardiobacterium</taxon>
    </lineage>
</organism>